<evidence type="ECO:0000313" key="5">
    <source>
        <dbReference type="EMBL" id="HIX56084.1"/>
    </source>
</evidence>
<protein>
    <submittedName>
        <fullName evidence="5">Arginase family protein</fullName>
    </submittedName>
</protein>
<dbReference type="AlphaFoldDB" id="A0A9D1WBA5"/>
<dbReference type="Pfam" id="PF00491">
    <property type="entry name" value="Arginase"/>
    <property type="match status" value="1"/>
</dbReference>
<reference evidence="5" key="1">
    <citation type="journal article" date="2021" name="PeerJ">
        <title>Extensive microbial diversity within the chicken gut microbiome revealed by metagenomics and culture.</title>
        <authorList>
            <person name="Gilroy R."/>
            <person name="Ravi A."/>
            <person name="Getino M."/>
            <person name="Pursley I."/>
            <person name="Horton D.L."/>
            <person name="Alikhan N.F."/>
            <person name="Baker D."/>
            <person name="Gharbi K."/>
            <person name="Hall N."/>
            <person name="Watson M."/>
            <person name="Adriaenssens E.M."/>
            <person name="Foster-Nyarko E."/>
            <person name="Jarju S."/>
            <person name="Secka A."/>
            <person name="Antonio M."/>
            <person name="Oren A."/>
            <person name="Chaudhuri R.R."/>
            <person name="La Ragione R."/>
            <person name="Hildebrand F."/>
            <person name="Pallen M.J."/>
        </authorList>
    </citation>
    <scope>NUCLEOTIDE SEQUENCE</scope>
    <source>
        <strain evidence="5">USASDec5-558</strain>
    </source>
</reference>
<evidence type="ECO:0000256" key="4">
    <source>
        <dbReference type="PROSITE-ProRule" id="PRU00742"/>
    </source>
</evidence>
<dbReference type="CDD" id="cd09999">
    <property type="entry name" value="Arginase-like_1"/>
    <property type="match status" value="1"/>
</dbReference>
<dbReference type="PROSITE" id="PS51409">
    <property type="entry name" value="ARGINASE_2"/>
    <property type="match status" value="1"/>
</dbReference>
<keyword evidence="2" id="KW-0378">Hydrolase</keyword>
<comment type="caution">
    <text evidence="5">The sequence shown here is derived from an EMBL/GenBank/DDBJ whole genome shotgun (WGS) entry which is preliminary data.</text>
</comment>
<evidence type="ECO:0000313" key="6">
    <source>
        <dbReference type="Proteomes" id="UP000886829"/>
    </source>
</evidence>
<reference evidence="5" key="2">
    <citation type="submission" date="2021-04" db="EMBL/GenBank/DDBJ databases">
        <authorList>
            <person name="Gilroy R."/>
        </authorList>
    </citation>
    <scope>NUCLEOTIDE SEQUENCE</scope>
    <source>
        <strain evidence="5">USASDec5-558</strain>
    </source>
</reference>
<dbReference type="GO" id="GO:0005829">
    <property type="term" value="C:cytosol"/>
    <property type="evidence" value="ECO:0007669"/>
    <property type="project" value="TreeGrafter"/>
</dbReference>
<dbReference type="Gene3D" id="3.40.800.10">
    <property type="entry name" value="Ureohydrolase domain"/>
    <property type="match status" value="1"/>
</dbReference>
<evidence type="ECO:0000256" key="1">
    <source>
        <dbReference type="ARBA" id="ARBA00022723"/>
    </source>
</evidence>
<dbReference type="InterPro" id="IPR023696">
    <property type="entry name" value="Ureohydrolase_dom_sf"/>
</dbReference>
<organism evidence="5 6">
    <name type="scientific">Candidatus Anaerobiospirillum pullistercoris</name>
    <dbReference type="NCBI Taxonomy" id="2838452"/>
    <lineage>
        <taxon>Bacteria</taxon>
        <taxon>Pseudomonadati</taxon>
        <taxon>Pseudomonadota</taxon>
        <taxon>Gammaproteobacteria</taxon>
        <taxon>Aeromonadales</taxon>
        <taxon>Succinivibrionaceae</taxon>
        <taxon>Anaerobiospirillum</taxon>
    </lineage>
</organism>
<dbReference type="GO" id="GO:0004053">
    <property type="term" value="F:arginase activity"/>
    <property type="evidence" value="ECO:0007669"/>
    <property type="project" value="TreeGrafter"/>
</dbReference>
<dbReference type="SUPFAM" id="SSF52768">
    <property type="entry name" value="Arginase/deacetylase"/>
    <property type="match status" value="1"/>
</dbReference>
<keyword evidence="1" id="KW-0479">Metal-binding</keyword>
<dbReference type="PRINTS" id="PR00116">
    <property type="entry name" value="ARGINASE"/>
</dbReference>
<dbReference type="GO" id="GO:0030145">
    <property type="term" value="F:manganese ion binding"/>
    <property type="evidence" value="ECO:0007669"/>
    <property type="project" value="TreeGrafter"/>
</dbReference>
<name>A0A9D1WBA5_9GAMM</name>
<gene>
    <name evidence="5" type="ORF">H9850_01255</name>
</gene>
<evidence type="ECO:0000256" key="2">
    <source>
        <dbReference type="ARBA" id="ARBA00022801"/>
    </source>
</evidence>
<keyword evidence="3" id="KW-0464">Manganese</keyword>
<dbReference type="Proteomes" id="UP000886829">
    <property type="component" value="Unassembled WGS sequence"/>
</dbReference>
<dbReference type="EMBL" id="DXEV01000027">
    <property type="protein sequence ID" value="HIX56084.1"/>
    <property type="molecule type" value="Genomic_DNA"/>
</dbReference>
<dbReference type="PANTHER" id="PTHR43782">
    <property type="entry name" value="ARGINASE"/>
    <property type="match status" value="1"/>
</dbReference>
<dbReference type="PANTHER" id="PTHR43782:SF3">
    <property type="entry name" value="ARGINASE"/>
    <property type="match status" value="1"/>
</dbReference>
<dbReference type="InterPro" id="IPR006035">
    <property type="entry name" value="Ureohydrolase"/>
</dbReference>
<accession>A0A9D1WBA5</accession>
<evidence type="ECO:0000256" key="3">
    <source>
        <dbReference type="ARBA" id="ARBA00023211"/>
    </source>
</evidence>
<comment type="similarity">
    <text evidence="4">Belongs to the arginase family.</text>
</comment>
<proteinExistence type="inferred from homology"/>
<sequence>MSTTLRLLYPQWQGGLISPLVPELTPADANLGYVLGSQLLDFLAPKNAEHKTAVVPVSTANPEDRHPTGGISNWPEIKAQTLAAFEILNRENPDRIITLGGECSVSVAPFTWLAQKYGPKTAMIWIDAHCDINLPSDPYNGYHAMALAACLGKCGDEVTSLFPATFDISNIMAVGIREWDVGIKERQQEFGLKHVTAQELHQNSEVISAWLKQIGAEKVVIHFDLDALDPQELFCAVGLVPDGIKIADAVQLINKIDAEFDLVGLTLAEPMPRIDIKLKNMLSALHPLQ</sequence>